<evidence type="ECO:0000313" key="2">
    <source>
        <dbReference type="EMBL" id="AZS36965.1"/>
    </source>
</evidence>
<gene>
    <name evidence="2" type="ORF">CVS47_01588</name>
</gene>
<name>A0A3S9WA88_9MICO</name>
<feature type="transmembrane region" description="Helical" evidence="1">
    <location>
        <begin position="249"/>
        <end position="270"/>
    </location>
</feature>
<feature type="transmembrane region" description="Helical" evidence="1">
    <location>
        <begin position="42"/>
        <end position="62"/>
    </location>
</feature>
<feature type="transmembrane region" description="Helical" evidence="1">
    <location>
        <begin position="124"/>
        <end position="148"/>
    </location>
</feature>
<dbReference type="RefSeq" id="WP_127095589.1">
    <property type="nucleotide sequence ID" value="NZ_CP031423.1"/>
</dbReference>
<dbReference type="KEGG" id="mlv:CVS47_01588"/>
<dbReference type="PANTHER" id="PTHR37305:SF1">
    <property type="entry name" value="MEMBRANE PROTEIN"/>
    <property type="match status" value="1"/>
</dbReference>
<dbReference type="EMBL" id="CP031423">
    <property type="protein sequence ID" value="AZS36965.1"/>
    <property type="molecule type" value="Genomic_DNA"/>
</dbReference>
<dbReference type="Proteomes" id="UP000276888">
    <property type="component" value="Chromosome"/>
</dbReference>
<keyword evidence="3" id="KW-1185">Reference proteome</keyword>
<feature type="transmembrane region" description="Helical" evidence="1">
    <location>
        <begin position="197"/>
        <end position="218"/>
    </location>
</feature>
<dbReference type="PANTHER" id="PTHR37305">
    <property type="entry name" value="INTEGRAL MEMBRANE PROTEIN-RELATED"/>
    <property type="match status" value="1"/>
</dbReference>
<keyword evidence="1" id="KW-0472">Membrane</keyword>
<feature type="transmembrane region" description="Helical" evidence="1">
    <location>
        <begin position="168"/>
        <end position="190"/>
    </location>
</feature>
<feature type="transmembrane region" description="Helical" evidence="1">
    <location>
        <begin position="82"/>
        <end position="103"/>
    </location>
</feature>
<proteinExistence type="predicted"/>
<evidence type="ECO:0000256" key="1">
    <source>
        <dbReference type="SAM" id="Phobius"/>
    </source>
</evidence>
<dbReference type="AlphaFoldDB" id="A0A3S9WA88"/>
<dbReference type="GO" id="GO:0140359">
    <property type="term" value="F:ABC-type transporter activity"/>
    <property type="evidence" value="ECO:0007669"/>
    <property type="project" value="InterPro"/>
</dbReference>
<accession>A0A3S9WA88</accession>
<dbReference type="Pfam" id="PF12679">
    <property type="entry name" value="ABC2_membrane_2"/>
    <property type="match status" value="1"/>
</dbReference>
<sequence>MTAVTSEPALRTRSASTSPSRLTFARLLSSEWIKLVSLRSTWWSLAVAAVLSIGLSALIAAVTRDLGAGPGGGPSLAAVNVILLPTQFTMLVAGILGAIAITGEYSTGMIRSTLTAQPRRGAVLAAKAIVVSLVLAATTVVIYAIAILVTAPLVTTGVDWSDASQSVIPLAFGVFAMVVYALIGLGFGFVVRNGAGAIAATVGVLFVLPIVFSLFSIAGESWQWLVDAAQYLPSNAGGTLASTGGSDKLPAFLAMVAWAVVPLGLGWTVLRTRDA</sequence>
<evidence type="ECO:0000313" key="3">
    <source>
        <dbReference type="Proteomes" id="UP000276888"/>
    </source>
</evidence>
<dbReference type="GO" id="GO:0005886">
    <property type="term" value="C:plasma membrane"/>
    <property type="evidence" value="ECO:0007669"/>
    <property type="project" value="UniProtKB-SubCell"/>
</dbReference>
<keyword evidence="1" id="KW-0812">Transmembrane</keyword>
<evidence type="ECO:0008006" key="4">
    <source>
        <dbReference type="Google" id="ProtNLM"/>
    </source>
</evidence>
<protein>
    <recommendedName>
        <fullName evidence="4">ABC-2 type transporter domain-containing protein</fullName>
    </recommendedName>
</protein>
<keyword evidence="1" id="KW-1133">Transmembrane helix</keyword>
<reference evidence="2 3" key="1">
    <citation type="submission" date="2018-08" db="EMBL/GenBank/DDBJ databases">
        <title>Microbacterium lemovicicum sp. nov., a bacterium isolated from a natural uranium-rich soil.</title>
        <authorList>
            <person name="ORTET P."/>
        </authorList>
    </citation>
    <scope>NUCLEOTIDE SEQUENCE [LARGE SCALE GENOMIC DNA]</scope>
    <source>
        <strain evidence="2 3">Viu22</strain>
    </source>
</reference>
<organism evidence="2 3">
    <name type="scientific">Microbacterium lemovicicum</name>
    <dbReference type="NCBI Taxonomy" id="1072463"/>
    <lineage>
        <taxon>Bacteria</taxon>
        <taxon>Bacillati</taxon>
        <taxon>Actinomycetota</taxon>
        <taxon>Actinomycetes</taxon>
        <taxon>Micrococcales</taxon>
        <taxon>Microbacteriaceae</taxon>
        <taxon>Microbacterium</taxon>
    </lineage>
</organism>
<dbReference type="OrthoDB" id="3297477at2"/>